<feature type="signal peptide" evidence="1">
    <location>
        <begin position="1"/>
        <end position="25"/>
    </location>
</feature>
<dbReference type="AlphaFoldDB" id="A0A2T2WLH6"/>
<organism evidence="2 3">
    <name type="scientific">Sulfobacillus thermosulfidooxidans</name>
    <dbReference type="NCBI Taxonomy" id="28034"/>
    <lineage>
        <taxon>Bacteria</taxon>
        <taxon>Bacillati</taxon>
        <taxon>Bacillota</taxon>
        <taxon>Clostridia</taxon>
        <taxon>Eubacteriales</taxon>
        <taxon>Clostridiales Family XVII. Incertae Sedis</taxon>
        <taxon>Sulfobacillus</taxon>
    </lineage>
</organism>
<evidence type="ECO:0000313" key="2">
    <source>
        <dbReference type="EMBL" id="PSR23088.1"/>
    </source>
</evidence>
<dbReference type="Proteomes" id="UP000242705">
    <property type="component" value="Unassembled WGS sequence"/>
</dbReference>
<evidence type="ECO:0000313" key="3">
    <source>
        <dbReference type="Proteomes" id="UP000242705"/>
    </source>
</evidence>
<gene>
    <name evidence="2" type="ORF">C7B47_16220</name>
</gene>
<proteinExistence type="predicted"/>
<evidence type="ECO:0000256" key="1">
    <source>
        <dbReference type="SAM" id="SignalP"/>
    </source>
</evidence>
<keyword evidence="1" id="KW-0732">Signal</keyword>
<dbReference type="EMBL" id="PXYX01000075">
    <property type="protein sequence ID" value="PSR23088.1"/>
    <property type="molecule type" value="Genomic_DNA"/>
</dbReference>
<feature type="chain" id="PRO_5015448987" description="DUF5666 domain-containing protein" evidence="1">
    <location>
        <begin position="26"/>
        <end position="338"/>
    </location>
</feature>
<protein>
    <recommendedName>
        <fullName evidence="4">DUF5666 domain-containing protein</fullName>
    </recommendedName>
</protein>
<name>A0A2T2WLH6_SULTH</name>
<reference evidence="2 3" key="1">
    <citation type="journal article" date="2014" name="BMC Genomics">
        <title>Comparison of environmental and isolate Sulfobacillus genomes reveals diverse carbon, sulfur, nitrogen, and hydrogen metabolisms.</title>
        <authorList>
            <person name="Justice N.B."/>
            <person name="Norman A."/>
            <person name="Brown C.T."/>
            <person name="Singh A."/>
            <person name="Thomas B.C."/>
            <person name="Banfield J.F."/>
        </authorList>
    </citation>
    <scope>NUCLEOTIDE SEQUENCE [LARGE SCALE GENOMIC DNA]</scope>
    <source>
        <strain evidence="2">AMDSBA5</strain>
    </source>
</reference>
<evidence type="ECO:0008006" key="4">
    <source>
        <dbReference type="Google" id="ProtNLM"/>
    </source>
</evidence>
<sequence>MMKRTHQIAAALSAFTVLTAQPVFAMSSRPDAHFSLSTPSVRQNWHHNLVPFGEILAVSPTHISVFFPHRLVALQLSVKNLTVRAQNYPLSLTQATRILHTGELVRLHIHPHAKNVLSIQPLAYGTAVDNLHHWTLSVRERGTSSSKPWPLSTLQVPIFGSRSIKSGQNIEVFGWVAQGIIHPTAVAIKPLHIKAQVKSKTEQYVHFDDQQGHSYTINLSSQRPWLRQLAVNSPVILIVDPATQNILGVRPAHAHTHLIHCLSHNIYGQLVNKSPEQWQLKTSWGTESVSVQGRSIKIVGLNSQGVSTLNDLPLNSQLLIHFSPPPGPITVRIIRAGL</sequence>
<comment type="caution">
    <text evidence="2">The sequence shown here is derived from an EMBL/GenBank/DDBJ whole genome shotgun (WGS) entry which is preliminary data.</text>
</comment>
<accession>A0A2T2WLH6</accession>